<sequence>MSVLRVTTVCSGNICRSPIAEYVLRRALGDAGLGHAVVVDSAGIGGWHTGDPADRRARQVLRAHGYDGEPHRAQQITRSWFDGDAGPDLLLAMDATHHDDLVRLAPPGVEVVMMRAFDPALAGVPHPSDALDVPDPYYGAYDGFEDVLTMIEAATPGTVDRIRALLAERG</sequence>
<dbReference type="SMART" id="SM00226">
    <property type="entry name" value="LMWPc"/>
    <property type="match status" value="1"/>
</dbReference>
<evidence type="ECO:0000256" key="4">
    <source>
        <dbReference type="ARBA" id="ARBA00022912"/>
    </source>
</evidence>
<reference evidence="7" key="1">
    <citation type="journal article" date="2019" name="Int. J. Syst. Evol. Microbiol.">
        <title>The Global Catalogue of Microorganisms (GCM) 10K type strain sequencing project: providing services to taxonomists for standard genome sequencing and annotation.</title>
        <authorList>
            <consortium name="The Broad Institute Genomics Platform"/>
            <consortium name="The Broad Institute Genome Sequencing Center for Infectious Disease"/>
            <person name="Wu L."/>
            <person name="Ma J."/>
        </authorList>
    </citation>
    <scope>NUCLEOTIDE SEQUENCE [LARGE SCALE GENOMIC DNA]</scope>
    <source>
        <strain evidence="7">CGMCC 4.7317</strain>
    </source>
</reference>
<feature type="domain" description="Phosphotyrosine protein phosphatase I" evidence="5">
    <location>
        <begin position="4"/>
        <end position="161"/>
    </location>
</feature>
<gene>
    <name evidence="6" type="ORF">ACFQGU_17290</name>
</gene>
<evidence type="ECO:0000259" key="5">
    <source>
        <dbReference type="SMART" id="SM00226"/>
    </source>
</evidence>
<name>A0ABW1T5N4_9ACTN</name>
<accession>A0ABW1T5N4</accession>
<dbReference type="Gene3D" id="3.40.50.2300">
    <property type="match status" value="1"/>
</dbReference>
<evidence type="ECO:0000313" key="7">
    <source>
        <dbReference type="Proteomes" id="UP001596138"/>
    </source>
</evidence>
<dbReference type="InterPro" id="IPR017867">
    <property type="entry name" value="Tyr_phospatase_low_mol_wt"/>
</dbReference>
<dbReference type="CDD" id="cd16343">
    <property type="entry name" value="LMWPTP"/>
    <property type="match status" value="1"/>
</dbReference>
<dbReference type="GO" id="GO:0004725">
    <property type="term" value="F:protein tyrosine phosphatase activity"/>
    <property type="evidence" value="ECO:0007669"/>
    <property type="project" value="UniProtKB-EC"/>
</dbReference>
<dbReference type="InterPro" id="IPR023485">
    <property type="entry name" value="Ptyr_pPase"/>
</dbReference>
<protein>
    <recommendedName>
        <fullName evidence="2">protein-tyrosine-phosphatase</fullName>
        <ecNumber evidence="2">3.1.3.48</ecNumber>
    </recommendedName>
</protein>
<dbReference type="Pfam" id="PF01451">
    <property type="entry name" value="LMWPc"/>
    <property type="match status" value="1"/>
</dbReference>
<evidence type="ECO:0000256" key="1">
    <source>
        <dbReference type="ARBA" id="ARBA00011063"/>
    </source>
</evidence>
<dbReference type="EMBL" id="JBHSTI010000052">
    <property type="protein sequence ID" value="MFC6239629.1"/>
    <property type="molecule type" value="Genomic_DNA"/>
</dbReference>
<comment type="similarity">
    <text evidence="1">Belongs to the low molecular weight phosphotyrosine protein phosphatase family.</text>
</comment>
<dbReference type="InterPro" id="IPR050438">
    <property type="entry name" value="LMW_PTPase"/>
</dbReference>
<dbReference type="EC" id="3.1.3.48" evidence="2"/>
<evidence type="ECO:0000256" key="2">
    <source>
        <dbReference type="ARBA" id="ARBA00013064"/>
    </source>
</evidence>
<dbReference type="InterPro" id="IPR036196">
    <property type="entry name" value="Ptyr_pPase_sf"/>
</dbReference>
<dbReference type="PANTHER" id="PTHR11717">
    <property type="entry name" value="LOW MOLECULAR WEIGHT PROTEIN TYROSINE PHOSPHATASE"/>
    <property type="match status" value="1"/>
</dbReference>
<dbReference type="PANTHER" id="PTHR11717:SF7">
    <property type="entry name" value="LOW MOLECULAR WEIGHT PHOSPHOTYROSINE PROTEIN PHOSPHATASE"/>
    <property type="match status" value="1"/>
</dbReference>
<dbReference type="RefSeq" id="WP_386768944.1">
    <property type="nucleotide sequence ID" value="NZ_JBHSTI010000052.1"/>
</dbReference>
<comment type="caution">
    <text evidence="6">The sequence shown here is derived from an EMBL/GenBank/DDBJ whole genome shotgun (WGS) entry which is preliminary data.</text>
</comment>
<proteinExistence type="inferred from homology"/>
<keyword evidence="4" id="KW-0904">Protein phosphatase</keyword>
<organism evidence="6 7">
    <name type="scientific">Longivirga aurantiaca</name>
    <dbReference type="NCBI Taxonomy" id="1837743"/>
    <lineage>
        <taxon>Bacteria</taxon>
        <taxon>Bacillati</taxon>
        <taxon>Actinomycetota</taxon>
        <taxon>Actinomycetes</taxon>
        <taxon>Sporichthyales</taxon>
        <taxon>Sporichthyaceae</taxon>
        <taxon>Longivirga</taxon>
    </lineage>
</organism>
<keyword evidence="7" id="KW-1185">Reference proteome</keyword>
<evidence type="ECO:0000256" key="3">
    <source>
        <dbReference type="ARBA" id="ARBA00022801"/>
    </source>
</evidence>
<evidence type="ECO:0000313" key="6">
    <source>
        <dbReference type="EMBL" id="MFC6239629.1"/>
    </source>
</evidence>
<keyword evidence="3 6" id="KW-0378">Hydrolase</keyword>
<dbReference type="SUPFAM" id="SSF52788">
    <property type="entry name" value="Phosphotyrosine protein phosphatases I"/>
    <property type="match status" value="1"/>
</dbReference>
<dbReference type="PRINTS" id="PR00719">
    <property type="entry name" value="LMWPTPASE"/>
</dbReference>
<dbReference type="Proteomes" id="UP001596138">
    <property type="component" value="Unassembled WGS sequence"/>
</dbReference>